<name>A0A2P8DHJ9_9ACTN</name>
<protein>
    <submittedName>
        <fullName evidence="1">Uncharacterized protein</fullName>
    </submittedName>
</protein>
<dbReference type="AlphaFoldDB" id="A0A2P8DHJ9"/>
<keyword evidence="2" id="KW-1185">Reference proteome</keyword>
<reference evidence="1 2" key="1">
    <citation type="submission" date="2018-03" db="EMBL/GenBank/DDBJ databases">
        <title>Genomic Encyclopedia of Archaeal and Bacterial Type Strains, Phase II (KMG-II): from individual species to whole genera.</title>
        <authorList>
            <person name="Goeker M."/>
        </authorList>
    </citation>
    <scope>NUCLEOTIDE SEQUENCE [LARGE SCALE GENOMIC DNA]</scope>
    <source>
        <strain evidence="1 2">DSM 45211</strain>
    </source>
</reference>
<gene>
    <name evidence="1" type="ORF">CLV30_12567</name>
</gene>
<evidence type="ECO:0000313" key="2">
    <source>
        <dbReference type="Proteomes" id="UP000243528"/>
    </source>
</evidence>
<dbReference type="EMBL" id="PYGE01000025">
    <property type="protein sequence ID" value="PSK96685.1"/>
    <property type="molecule type" value="Genomic_DNA"/>
</dbReference>
<evidence type="ECO:0000313" key="1">
    <source>
        <dbReference type="EMBL" id="PSK96685.1"/>
    </source>
</evidence>
<organism evidence="1 2">
    <name type="scientific">Haloactinopolyspora alba</name>
    <dbReference type="NCBI Taxonomy" id="648780"/>
    <lineage>
        <taxon>Bacteria</taxon>
        <taxon>Bacillati</taxon>
        <taxon>Actinomycetota</taxon>
        <taxon>Actinomycetes</taxon>
        <taxon>Jiangellales</taxon>
        <taxon>Jiangellaceae</taxon>
        <taxon>Haloactinopolyspora</taxon>
    </lineage>
</organism>
<proteinExistence type="predicted"/>
<sequence>MNRGANVTEQTDQGRPCIVCGRRPLAEDELQTHVHCINTIRRQTITIVDLYALLSAAIMTRAGAAPPLDPTGIRGDNDHIPGGDALVMLAGGSGRWHYDDRTEVDSVVGNLARWEDDWREHFGLGASRVKATLTGVTGFLLDNLARAAQWHPAFDEFATDVHVHHAAITRLTGHGDPTERGAPCPYCGRRIIRRYIDPDPCDPECEHTGDGHDQGGRRDEWVCSNRECRYVFDDDQHRMAVWQAWQLKRSG</sequence>
<dbReference type="Proteomes" id="UP000243528">
    <property type="component" value="Unassembled WGS sequence"/>
</dbReference>
<comment type="caution">
    <text evidence="1">The sequence shown here is derived from an EMBL/GenBank/DDBJ whole genome shotgun (WGS) entry which is preliminary data.</text>
</comment>
<accession>A0A2P8DHJ9</accession>